<dbReference type="Proteomes" id="UP001526201">
    <property type="component" value="Unassembled WGS sequence"/>
</dbReference>
<organism evidence="2 3">
    <name type="scientific">Mycolicibacterium komossense</name>
    <dbReference type="NCBI Taxonomy" id="1779"/>
    <lineage>
        <taxon>Bacteria</taxon>
        <taxon>Bacillati</taxon>
        <taxon>Actinomycetota</taxon>
        <taxon>Actinomycetes</taxon>
        <taxon>Mycobacteriales</taxon>
        <taxon>Mycobacteriaceae</taxon>
        <taxon>Mycolicibacterium</taxon>
    </lineage>
</organism>
<feature type="region of interest" description="Disordered" evidence="1">
    <location>
        <begin position="131"/>
        <end position="150"/>
    </location>
</feature>
<evidence type="ECO:0000256" key="1">
    <source>
        <dbReference type="SAM" id="MobiDB-lite"/>
    </source>
</evidence>
<sequence length="150" mass="16431">MSRSTVDESGLDRRPGGADDATVEAVGKLSEAVETVERARGALYTFHQLMGHADLQLGEAADLLRAAGHRGFAETLTNELVGRNVISGRWTFQVVEEFDDDYWSVVRAHERSVRDALMAGVRHVYEAEMKAARRTPGQPGHEATPADGRN</sequence>
<feature type="region of interest" description="Disordered" evidence="1">
    <location>
        <begin position="1"/>
        <end position="23"/>
    </location>
</feature>
<gene>
    <name evidence="2" type="ORF">H7J73_07160</name>
</gene>
<accession>A0ABT3C8K1</accession>
<reference evidence="2 3" key="1">
    <citation type="journal article" date="2022" name="BMC Genomics">
        <title>Comparative genome analysis of mycobacteria focusing on tRNA and non-coding RNA.</title>
        <authorList>
            <person name="Behra P.R.K."/>
            <person name="Pettersson B.M.F."/>
            <person name="Ramesh M."/>
            <person name="Das S."/>
            <person name="Dasgupta S."/>
            <person name="Kirsebom L.A."/>
        </authorList>
    </citation>
    <scope>NUCLEOTIDE SEQUENCE [LARGE SCALE GENOMIC DNA]</scope>
    <source>
        <strain evidence="2 3">DSM 44078</strain>
    </source>
</reference>
<dbReference type="EMBL" id="JACKTY010000018">
    <property type="protein sequence ID" value="MCV7225809.1"/>
    <property type="molecule type" value="Genomic_DNA"/>
</dbReference>
<proteinExistence type="predicted"/>
<evidence type="ECO:0000313" key="2">
    <source>
        <dbReference type="EMBL" id="MCV7225809.1"/>
    </source>
</evidence>
<comment type="caution">
    <text evidence="2">The sequence shown here is derived from an EMBL/GenBank/DDBJ whole genome shotgun (WGS) entry which is preliminary data.</text>
</comment>
<keyword evidence="3" id="KW-1185">Reference proteome</keyword>
<evidence type="ECO:0000313" key="3">
    <source>
        <dbReference type="Proteomes" id="UP001526201"/>
    </source>
</evidence>
<dbReference type="RefSeq" id="WP_264066624.1">
    <property type="nucleotide sequence ID" value="NZ_JACKTY010000018.1"/>
</dbReference>
<protein>
    <submittedName>
        <fullName evidence="2">Uncharacterized protein</fullName>
    </submittedName>
</protein>
<name>A0ABT3C8K1_9MYCO</name>